<proteinExistence type="predicted"/>
<reference evidence="1 2" key="1">
    <citation type="submission" date="2020-12" db="EMBL/GenBank/DDBJ databases">
        <title>A novel species.</title>
        <authorList>
            <person name="Li K."/>
        </authorList>
    </citation>
    <scope>NUCLEOTIDE SEQUENCE [LARGE SCALE GENOMIC DNA]</scope>
    <source>
        <strain evidence="1 2">ZYC-3</strain>
    </source>
</reference>
<protein>
    <submittedName>
        <fullName evidence="1">Uncharacterized protein</fullName>
    </submittedName>
</protein>
<gene>
    <name evidence="1" type="ORF">JEQ17_40170</name>
</gene>
<dbReference type="AlphaFoldDB" id="A0A7T7L221"/>
<dbReference type="KEGG" id="slf:JEQ17_40170"/>
<sequence>MPDLLAGSKIKALDHTPTVYALDGTVIANITEVTYTVGTPEVGVTFTAPTTGRVTISVGGGLRNNAANADRVALAPQVFEDDSSGLEVLAPTVLRGVSSEGIATAGDFAYRGRTSMLDGLTPGQEYYARVMYIKFGTAGSTPDITARDILVEPAS</sequence>
<organism evidence="1 2">
    <name type="scientific">Streptomyces liliifuscus</name>
    <dbReference type="NCBI Taxonomy" id="2797636"/>
    <lineage>
        <taxon>Bacteria</taxon>
        <taxon>Bacillati</taxon>
        <taxon>Actinomycetota</taxon>
        <taxon>Actinomycetes</taxon>
        <taxon>Kitasatosporales</taxon>
        <taxon>Streptomycetaceae</taxon>
        <taxon>Streptomyces</taxon>
    </lineage>
</organism>
<evidence type="ECO:0000313" key="2">
    <source>
        <dbReference type="Proteomes" id="UP000595636"/>
    </source>
</evidence>
<dbReference type="EMBL" id="CP066831">
    <property type="protein sequence ID" value="QQM45017.1"/>
    <property type="molecule type" value="Genomic_DNA"/>
</dbReference>
<name>A0A7T7L221_9ACTN</name>
<dbReference type="Proteomes" id="UP000595636">
    <property type="component" value="Chromosome"/>
</dbReference>
<dbReference type="RefSeq" id="WP_200399828.1">
    <property type="nucleotide sequence ID" value="NZ_CP066831.1"/>
</dbReference>
<keyword evidence="2" id="KW-1185">Reference proteome</keyword>
<accession>A0A7T7L221</accession>
<evidence type="ECO:0000313" key="1">
    <source>
        <dbReference type="EMBL" id="QQM45017.1"/>
    </source>
</evidence>